<name>A0A1X2LXM9_9MYCO</name>
<dbReference type="InterPro" id="IPR017441">
    <property type="entry name" value="Protein_kinase_ATP_BS"/>
</dbReference>
<dbReference type="PROSITE" id="PS00107">
    <property type="entry name" value="PROTEIN_KINASE_ATP"/>
    <property type="match status" value="1"/>
</dbReference>
<proteinExistence type="predicted"/>
<dbReference type="Gene3D" id="3.30.200.20">
    <property type="entry name" value="Phosphorylase Kinase, domain 1"/>
    <property type="match status" value="1"/>
</dbReference>
<evidence type="ECO:0008006" key="4">
    <source>
        <dbReference type="Google" id="ProtNLM"/>
    </source>
</evidence>
<sequence length="131" mass="14017">MESLVGGTFGKYEVRRLLGKGGMGEVYEAYDTDRGRTVALKLLTASYADDETFRARISTGIDLSGLPSTSALTVARRRLCAAGHGLVPAECSPGLRLCVVCRGRIRAAGQCFAVSAHCDSRERRLPNPRAG</sequence>
<dbReference type="InterPro" id="IPR011009">
    <property type="entry name" value="Kinase-like_dom_sf"/>
</dbReference>
<evidence type="ECO:0000313" key="2">
    <source>
        <dbReference type="EMBL" id="OSC41890.1"/>
    </source>
</evidence>
<dbReference type="GO" id="GO:0005524">
    <property type="term" value="F:ATP binding"/>
    <property type="evidence" value="ECO:0007669"/>
    <property type="project" value="UniProtKB-UniRule"/>
</dbReference>
<accession>A0A1X2LXM9</accession>
<feature type="binding site" evidence="1">
    <location>
        <position position="41"/>
    </location>
    <ligand>
        <name>ATP</name>
        <dbReference type="ChEBI" id="CHEBI:30616"/>
    </ligand>
</feature>
<dbReference type="STRING" id="1430326.B8W66_07280"/>
<dbReference type="Proteomes" id="UP000193247">
    <property type="component" value="Unassembled WGS sequence"/>
</dbReference>
<keyword evidence="1" id="KW-0067">ATP-binding</keyword>
<evidence type="ECO:0000256" key="1">
    <source>
        <dbReference type="PROSITE-ProRule" id="PRU10141"/>
    </source>
</evidence>
<dbReference type="EMBL" id="NCXP01000005">
    <property type="protein sequence ID" value="OSC41890.1"/>
    <property type="molecule type" value="Genomic_DNA"/>
</dbReference>
<reference evidence="2 3" key="1">
    <citation type="submission" date="2017-04" db="EMBL/GenBank/DDBJ databases">
        <title>The new phylogeny of genus Mycobacterium.</title>
        <authorList>
            <person name="Tortoli E."/>
            <person name="Trovato A."/>
            <person name="Cirillo D.M."/>
        </authorList>
    </citation>
    <scope>NUCLEOTIDE SEQUENCE [LARGE SCALE GENOMIC DNA]</scope>
    <source>
        <strain evidence="2 3">TBL 1200985</strain>
    </source>
</reference>
<gene>
    <name evidence="2" type="ORF">B8W66_07280</name>
</gene>
<comment type="caution">
    <text evidence="2">The sequence shown here is derived from an EMBL/GenBank/DDBJ whole genome shotgun (WGS) entry which is preliminary data.</text>
</comment>
<evidence type="ECO:0000313" key="3">
    <source>
        <dbReference type="Proteomes" id="UP000193247"/>
    </source>
</evidence>
<protein>
    <recommendedName>
        <fullName evidence="4">Protein kinase domain-containing protein</fullName>
    </recommendedName>
</protein>
<dbReference type="AlphaFoldDB" id="A0A1X2LXM9"/>
<dbReference type="SUPFAM" id="SSF56112">
    <property type="entry name" value="Protein kinase-like (PK-like)"/>
    <property type="match status" value="1"/>
</dbReference>
<keyword evidence="3" id="KW-1185">Reference proteome</keyword>
<keyword evidence="1" id="KW-0547">Nucleotide-binding</keyword>
<organism evidence="2 3">
    <name type="scientific">Mycobacterium decipiens</name>
    <dbReference type="NCBI Taxonomy" id="1430326"/>
    <lineage>
        <taxon>Bacteria</taxon>
        <taxon>Bacillati</taxon>
        <taxon>Actinomycetota</taxon>
        <taxon>Actinomycetes</taxon>
        <taxon>Mycobacteriales</taxon>
        <taxon>Mycobacteriaceae</taxon>
        <taxon>Mycobacterium</taxon>
    </lineage>
</organism>